<protein>
    <submittedName>
        <fullName evidence="1">Uncharacterized protein</fullName>
    </submittedName>
</protein>
<gene>
    <name evidence="1" type="ORF">Lwor_1922</name>
</gene>
<organism evidence="1 2">
    <name type="scientific">Legionella worsleiensis</name>
    <dbReference type="NCBI Taxonomy" id="45076"/>
    <lineage>
        <taxon>Bacteria</taxon>
        <taxon>Pseudomonadati</taxon>
        <taxon>Pseudomonadota</taxon>
        <taxon>Gammaproteobacteria</taxon>
        <taxon>Legionellales</taxon>
        <taxon>Legionellaceae</taxon>
        <taxon>Legionella</taxon>
    </lineage>
</organism>
<dbReference type="Proteomes" id="UP000054662">
    <property type="component" value="Unassembled WGS sequence"/>
</dbReference>
<proteinExistence type="predicted"/>
<evidence type="ECO:0000313" key="1">
    <source>
        <dbReference type="EMBL" id="KTD76697.1"/>
    </source>
</evidence>
<name>A0A0W1A5Z2_9GAMM</name>
<comment type="caution">
    <text evidence="1">The sequence shown here is derived from an EMBL/GenBank/DDBJ whole genome shotgun (WGS) entry which is preliminary data.</text>
</comment>
<accession>A0A0W1A5Z2</accession>
<dbReference type="EMBL" id="LNZC01000027">
    <property type="protein sequence ID" value="KTD76697.1"/>
    <property type="molecule type" value="Genomic_DNA"/>
</dbReference>
<sequence>MSLAERQGFEPWEGCPSTVFKTAAFDRSATSPTGVNTILTFAVLQIFFEIFVVL</sequence>
<dbReference type="AlphaFoldDB" id="A0A0W1A5Z2"/>
<dbReference type="STRING" id="45076.Lwor_1922"/>
<keyword evidence="2" id="KW-1185">Reference proteome</keyword>
<reference evidence="1 2" key="1">
    <citation type="submission" date="2015-11" db="EMBL/GenBank/DDBJ databases">
        <title>Genomic analysis of 38 Legionella species identifies large and diverse effector repertoires.</title>
        <authorList>
            <person name="Burstein D."/>
            <person name="Amaro F."/>
            <person name="Zusman T."/>
            <person name="Lifshitz Z."/>
            <person name="Cohen O."/>
            <person name="Gilbert J.A."/>
            <person name="Pupko T."/>
            <person name="Shuman H.A."/>
            <person name="Segal G."/>
        </authorList>
    </citation>
    <scope>NUCLEOTIDE SEQUENCE [LARGE SCALE GENOMIC DNA]</scope>
    <source>
        <strain evidence="1 2">ATCC 49508</strain>
    </source>
</reference>
<evidence type="ECO:0000313" key="2">
    <source>
        <dbReference type="Proteomes" id="UP000054662"/>
    </source>
</evidence>